<evidence type="ECO:0000256" key="2">
    <source>
        <dbReference type="ARBA" id="ARBA00004370"/>
    </source>
</evidence>
<gene>
    <name evidence="10" type="ORF">EO081_13070</name>
</gene>
<evidence type="ECO:0000313" key="11">
    <source>
        <dbReference type="Proteomes" id="UP000292347"/>
    </source>
</evidence>
<keyword evidence="9" id="KW-0902">Two-component regulatory system</keyword>
<dbReference type="RefSeq" id="WP_129342313.1">
    <property type="nucleotide sequence ID" value="NZ_JACIDD010000002.1"/>
</dbReference>
<evidence type="ECO:0000256" key="5">
    <source>
        <dbReference type="ARBA" id="ARBA00022679"/>
    </source>
</evidence>
<dbReference type="Gene3D" id="3.30.565.10">
    <property type="entry name" value="Histidine kinase-like ATPase, C-terminal domain"/>
    <property type="match status" value="1"/>
</dbReference>
<evidence type="ECO:0000256" key="1">
    <source>
        <dbReference type="ARBA" id="ARBA00000085"/>
    </source>
</evidence>
<comment type="catalytic activity">
    <reaction evidence="1">
        <text>ATP + protein L-histidine = ADP + protein N-phospho-L-histidine.</text>
        <dbReference type="EC" id="2.7.13.3"/>
    </reaction>
</comment>
<name>A0A4Q2IUC0_9SPHN</name>
<evidence type="ECO:0000256" key="6">
    <source>
        <dbReference type="ARBA" id="ARBA00022741"/>
    </source>
</evidence>
<proteinExistence type="predicted"/>
<dbReference type="GO" id="GO:0005524">
    <property type="term" value="F:ATP binding"/>
    <property type="evidence" value="ECO:0007669"/>
    <property type="project" value="UniProtKB-KW"/>
</dbReference>
<dbReference type="InterPro" id="IPR003594">
    <property type="entry name" value="HATPase_dom"/>
</dbReference>
<evidence type="ECO:0000256" key="4">
    <source>
        <dbReference type="ARBA" id="ARBA00022553"/>
    </source>
</evidence>
<evidence type="ECO:0000256" key="9">
    <source>
        <dbReference type="ARBA" id="ARBA00023012"/>
    </source>
</evidence>
<dbReference type="InterPro" id="IPR005467">
    <property type="entry name" value="His_kinase_dom"/>
</dbReference>
<dbReference type="SUPFAM" id="SSF55874">
    <property type="entry name" value="ATPase domain of HSP90 chaperone/DNA topoisomerase II/histidine kinase"/>
    <property type="match status" value="1"/>
</dbReference>
<reference evidence="10 11" key="1">
    <citation type="submission" date="2019-01" db="EMBL/GenBank/DDBJ databases">
        <title>Sphingomonas mucosissima sp. nov. and Sphingomonas desiccabilis sp. nov., from biological soil crusts in the Colorado Plateau, USA.</title>
        <authorList>
            <person name="Zhu D."/>
        </authorList>
    </citation>
    <scope>NUCLEOTIDE SEQUENCE [LARGE SCALE GENOMIC DNA]</scope>
    <source>
        <strain evidence="10 11">CP1D</strain>
    </source>
</reference>
<keyword evidence="6" id="KW-0547">Nucleotide-binding</keyword>
<dbReference type="AlphaFoldDB" id="A0A4Q2IUC0"/>
<evidence type="ECO:0000313" key="10">
    <source>
        <dbReference type="EMBL" id="RXZ32100.1"/>
    </source>
</evidence>
<dbReference type="EC" id="2.7.13.3" evidence="3"/>
<dbReference type="Pfam" id="PF02518">
    <property type="entry name" value="HATPase_c"/>
    <property type="match status" value="1"/>
</dbReference>
<dbReference type="SMART" id="SM00304">
    <property type="entry name" value="HAMP"/>
    <property type="match status" value="1"/>
</dbReference>
<dbReference type="InterPro" id="IPR003660">
    <property type="entry name" value="HAMP_dom"/>
</dbReference>
<keyword evidence="8" id="KW-0067">ATP-binding</keyword>
<dbReference type="GO" id="GO:0004673">
    <property type="term" value="F:protein histidine kinase activity"/>
    <property type="evidence" value="ECO:0007669"/>
    <property type="project" value="UniProtKB-EC"/>
</dbReference>
<dbReference type="Pfam" id="PF00672">
    <property type="entry name" value="HAMP"/>
    <property type="match status" value="1"/>
</dbReference>
<dbReference type="PANTHER" id="PTHR44936:SF9">
    <property type="entry name" value="SENSOR PROTEIN CREC"/>
    <property type="match status" value="1"/>
</dbReference>
<dbReference type="SMART" id="SM00387">
    <property type="entry name" value="HATPase_c"/>
    <property type="match status" value="1"/>
</dbReference>
<dbReference type="Gene3D" id="6.10.340.10">
    <property type="match status" value="1"/>
</dbReference>
<dbReference type="InterPro" id="IPR036890">
    <property type="entry name" value="HATPase_C_sf"/>
</dbReference>
<accession>A0A4Q2IUC0</accession>
<keyword evidence="5" id="KW-0808">Transferase</keyword>
<keyword evidence="4" id="KW-0597">Phosphoprotein</keyword>
<evidence type="ECO:0000256" key="8">
    <source>
        <dbReference type="ARBA" id="ARBA00022840"/>
    </source>
</evidence>
<dbReference type="PROSITE" id="PS50109">
    <property type="entry name" value="HIS_KIN"/>
    <property type="match status" value="1"/>
</dbReference>
<comment type="subcellular location">
    <subcellularLocation>
        <location evidence="2">Membrane</location>
    </subcellularLocation>
</comment>
<dbReference type="PANTHER" id="PTHR44936">
    <property type="entry name" value="SENSOR PROTEIN CREC"/>
    <property type="match status" value="1"/>
</dbReference>
<evidence type="ECO:0000256" key="3">
    <source>
        <dbReference type="ARBA" id="ARBA00012438"/>
    </source>
</evidence>
<dbReference type="EMBL" id="SDPT01000002">
    <property type="protein sequence ID" value="RXZ32100.1"/>
    <property type="molecule type" value="Genomic_DNA"/>
</dbReference>
<evidence type="ECO:0000256" key="7">
    <source>
        <dbReference type="ARBA" id="ARBA00022777"/>
    </source>
</evidence>
<dbReference type="InterPro" id="IPR050980">
    <property type="entry name" value="2C_sensor_his_kinase"/>
</dbReference>
<dbReference type="Proteomes" id="UP000292347">
    <property type="component" value="Unassembled WGS sequence"/>
</dbReference>
<protein>
    <recommendedName>
        <fullName evidence="3">histidine kinase</fullName>
        <ecNumber evidence="3">2.7.13.3</ecNumber>
    </recommendedName>
</protein>
<dbReference type="PROSITE" id="PS50885">
    <property type="entry name" value="HAMP"/>
    <property type="match status" value="1"/>
</dbReference>
<dbReference type="OrthoDB" id="7904633at2"/>
<sequence>MPGRRRAHQGWRRHLRGAGPTSLSGKLVWILTGIGVAGTLGIALMLTLVLTPGFRQLEDQSIQRETMRAAAVLDTLRLQVEATARTVDEAGAGGKPAVRLAEESPRARLLVPDDPPDARRTAEALRGIDPVAALGDARSGSFFAWNGGTLIAVGIARVTARTGGIPTYAAVAEPVHRAQIQQRLQRAVRLVPMGAATPRVDRNRDSLDLRVPIAGWDGRPVAGVAFSIDRNLWGLGGKLLMYAAAGVTALMLLLLIMLRRIFHRLVLQRLHSVERHMHQIGDSGSMATLPDPVTRDEIGSLVASFNAMLGQLASLREQLEVQSFRLGRTESAEAAMHNVRNALNPISTILSKGLSHGLPVDPATIDRALNELGEPGTQPERRAKLVAFLRAALAAERSARGERLSQLEMGRDALQNVLEIIGSRSSRDQDRLPLEICDVTQLIARNGAIARYSRELSIATVFPSKSCLVRANRVILSQVIGNLFSNAAESIAAAETPGASIRVSIAEREGRVEVVIRDNGEGFDPADGPALFQRGFSTRKNRSGGLGLHWCATSMMAMGGALRLESEGWGRGARAVLTLQRAQATAEAPEIAA</sequence>
<keyword evidence="11" id="KW-1185">Reference proteome</keyword>
<comment type="caution">
    <text evidence="10">The sequence shown here is derived from an EMBL/GenBank/DDBJ whole genome shotgun (WGS) entry which is preliminary data.</text>
</comment>
<dbReference type="SUPFAM" id="SSF158472">
    <property type="entry name" value="HAMP domain-like"/>
    <property type="match status" value="1"/>
</dbReference>
<dbReference type="GO" id="GO:0016020">
    <property type="term" value="C:membrane"/>
    <property type="evidence" value="ECO:0007669"/>
    <property type="project" value="UniProtKB-SubCell"/>
</dbReference>
<organism evidence="10 11">
    <name type="scientific">Sphingomonas desiccabilis</name>
    <dbReference type="NCBI Taxonomy" id="429134"/>
    <lineage>
        <taxon>Bacteria</taxon>
        <taxon>Pseudomonadati</taxon>
        <taxon>Pseudomonadota</taxon>
        <taxon>Alphaproteobacteria</taxon>
        <taxon>Sphingomonadales</taxon>
        <taxon>Sphingomonadaceae</taxon>
        <taxon>Sphingomonas</taxon>
    </lineage>
</organism>
<dbReference type="GO" id="GO:0000160">
    <property type="term" value="P:phosphorelay signal transduction system"/>
    <property type="evidence" value="ECO:0007669"/>
    <property type="project" value="UniProtKB-KW"/>
</dbReference>
<dbReference type="CDD" id="cd06225">
    <property type="entry name" value="HAMP"/>
    <property type="match status" value="1"/>
</dbReference>
<keyword evidence="7 10" id="KW-0418">Kinase</keyword>